<organism evidence="2 3">
    <name type="scientific">Sulfurimonas gotlandica (strain DSM 19862 / JCM 16533 / GD1)</name>
    <dbReference type="NCBI Taxonomy" id="929558"/>
    <lineage>
        <taxon>Bacteria</taxon>
        <taxon>Pseudomonadati</taxon>
        <taxon>Campylobacterota</taxon>
        <taxon>Epsilonproteobacteria</taxon>
        <taxon>Campylobacterales</taxon>
        <taxon>Sulfurimonadaceae</taxon>
        <taxon>Sulfurimonas</taxon>
    </lineage>
</organism>
<dbReference type="EMBL" id="AFRZ01000001">
    <property type="protein sequence ID" value="EHP29944.1"/>
    <property type="molecule type" value="Genomic_DNA"/>
</dbReference>
<feature type="chain" id="PRO_5002840991" evidence="1">
    <location>
        <begin position="19"/>
        <end position="129"/>
    </location>
</feature>
<proteinExistence type="predicted"/>
<evidence type="ECO:0000256" key="1">
    <source>
        <dbReference type="SAM" id="SignalP"/>
    </source>
</evidence>
<dbReference type="AlphaFoldDB" id="B6BHE8"/>
<accession>H1FT25</accession>
<gene>
    <name evidence="2" type="ORF">SMGD1_1420</name>
</gene>
<accession>B6BHE8</accession>
<dbReference type="STRING" id="929558.SMGD1_1420"/>
<dbReference type="OrthoDB" id="5334759at2"/>
<evidence type="ECO:0000313" key="3">
    <source>
        <dbReference type="Proteomes" id="UP000006431"/>
    </source>
</evidence>
<name>B6BHE8_SULGG</name>
<dbReference type="Gene3D" id="3.40.30.10">
    <property type="entry name" value="Glutaredoxin"/>
    <property type="match status" value="1"/>
</dbReference>
<dbReference type="Proteomes" id="UP000006431">
    <property type="component" value="Unassembled WGS sequence"/>
</dbReference>
<feature type="signal peptide" evidence="1">
    <location>
        <begin position="1"/>
        <end position="18"/>
    </location>
</feature>
<dbReference type="PATRIC" id="fig|929558.5.peg.1411"/>
<reference evidence="2 3" key="1">
    <citation type="journal article" date="2012" name="Proc. Natl. Acad. Sci. U.S.A.">
        <title>Genome and physiology of a model Epsilonproteobacterium responsible for sulfide detoxification in marine oxygen depletion zones.</title>
        <authorList>
            <person name="Grote J."/>
            <person name="Schott T."/>
            <person name="Bruckner C.G."/>
            <person name="Glockner F.O."/>
            <person name="Jost G."/>
            <person name="Teeling H."/>
            <person name="Labrenz M."/>
            <person name="Jurgens K."/>
        </authorList>
    </citation>
    <scope>NUCLEOTIDE SEQUENCE [LARGE SCALE GENOMIC DNA]</scope>
    <source>
        <strain evidence="2 3">GD1</strain>
    </source>
</reference>
<dbReference type="InterPro" id="IPR036249">
    <property type="entry name" value="Thioredoxin-like_sf"/>
</dbReference>
<comment type="caution">
    <text evidence="2">The sequence shown here is derived from an EMBL/GenBank/DDBJ whole genome shotgun (WGS) entry which is preliminary data.</text>
</comment>
<evidence type="ECO:0000313" key="2">
    <source>
        <dbReference type="EMBL" id="EHP29944.1"/>
    </source>
</evidence>
<keyword evidence="3" id="KW-1185">Reference proteome</keyword>
<dbReference type="eggNOG" id="ENOG5030IX8">
    <property type="taxonomic scope" value="Bacteria"/>
</dbReference>
<sequence>MRFILLFTLLLSTLCANHVSWQGDFDKAHQQALKEKKKLMVLLIKKDSPESTEALTKTFMNQPYIDKINREFISVLVIKDQKSSYPIEMLYTLTYPSLFFLDNRELFVCKPIRGEVTPNKLNSYLEKCK</sequence>
<keyword evidence="1" id="KW-0732">Signal</keyword>
<dbReference type="RefSeq" id="WP_008335294.1">
    <property type="nucleotide sequence ID" value="NZ_AFRZ01000001.1"/>
</dbReference>
<protein>
    <submittedName>
        <fullName evidence="2">Uncharacterized protein</fullName>
    </submittedName>
</protein>
<dbReference type="HOGENOM" id="CLU_1937065_0_0_7"/>
<dbReference type="SUPFAM" id="SSF52833">
    <property type="entry name" value="Thioredoxin-like"/>
    <property type="match status" value="1"/>
</dbReference>